<dbReference type="PANTHER" id="PTHR48106">
    <property type="entry name" value="QUINONE OXIDOREDUCTASE PIG3-RELATED"/>
    <property type="match status" value="1"/>
</dbReference>
<dbReference type="SMART" id="SM00829">
    <property type="entry name" value="PKS_ER"/>
    <property type="match status" value="1"/>
</dbReference>
<gene>
    <name evidence="4" type="ORF">UFOPK2958_00350</name>
</gene>
<dbReference type="Pfam" id="PF08240">
    <property type="entry name" value="ADH_N"/>
    <property type="match status" value="1"/>
</dbReference>
<dbReference type="InterPro" id="IPR013154">
    <property type="entry name" value="ADH-like_N"/>
</dbReference>
<proteinExistence type="predicted"/>
<dbReference type="PANTHER" id="PTHR48106:SF5">
    <property type="entry name" value="ZINC-CONTAINING ALCOHOL DEHYDROGENASE"/>
    <property type="match status" value="1"/>
</dbReference>
<reference evidence="4" key="1">
    <citation type="submission" date="2020-05" db="EMBL/GenBank/DDBJ databases">
        <authorList>
            <person name="Chiriac C."/>
            <person name="Salcher M."/>
            <person name="Ghai R."/>
            <person name="Kavagutti S V."/>
        </authorList>
    </citation>
    <scope>NUCLEOTIDE SEQUENCE</scope>
</reference>
<dbReference type="Gene3D" id="3.40.50.720">
    <property type="entry name" value="NAD(P)-binding Rossmann-like Domain"/>
    <property type="match status" value="1"/>
</dbReference>
<evidence type="ECO:0000259" key="3">
    <source>
        <dbReference type="SMART" id="SM00829"/>
    </source>
</evidence>
<dbReference type="GO" id="GO:0016651">
    <property type="term" value="F:oxidoreductase activity, acting on NAD(P)H"/>
    <property type="evidence" value="ECO:0007669"/>
    <property type="project" value="TreeGrafter"/>
</dbReference>
<feature type="domain" description="Enoyl reductase (ER)" evidence="3">
    <location>
        <begin position="10"/>
        <end position="320"/>
    </location>
</feature>
<evidence type="ECO:0000313" key="4">
    <source>
        <dbReference type="EMBL" id="CAB4778361.1"/>
    </source>
</evidence>
<evidence type="ECO:0000256" key="1">
    <source>
        <dbReference type="ARBA" id="ARBA00022857"/>
    </source>
</evidence>
<dbReference type="AlphaFoldDB" id="A0A6J6W088"/>
<dbReference type="SUPFAM" id="SSF51735">
    <property type="entry name" value="NAD(P)-binding Rossmann-fold domains"/>
    <property type="match status" value="1"/>
</dbReference>
<dbReference type="SUPFAM" id="SSF50129">
    <property type="entry name" value="GroES-like"/>
    <property type="match status" value="1"/>
</dbReference>
<sequence length="322" mass="34145">MKAAVYYQTGAPDVFRYEEIADPVPMDHELMLRVEAISIEGGDTLNRLGGDMASVPHVVGYQCAGVVVQVGSLITKFKVGDRVVTTGTHGSHAELRVAGEAFCWAIPEGLSTLEAACVPIAFGTAHDSLFEFGRLQAGETVLVHAGASGVGIAAIQLAHQAGATVLATASSDERLARLAPFGLDHGINYVTSDFEEEVRRLTNGRGADVIIDSVGGPTLQKSLRSLAYRGRCISFGDAGRDSAPTLDVSTLRGNNQSLTGYFLGAELFFGTRAYDMVANLLTDVAVGKLKVVIDQVFSLENAEEAHAHIEGRQAFGRVVLQP</sequence>
<dbReference type="InterPro" id="IPR036291">
    <property type="entry name" value="NAD(P)-bd_dom_sf"/>
</dbReference>
<dbReference type="InterPro" id="IPR013149">
    <property type="entry name" value="ADH-like_C"/>
</dbReference>
<dbReference type="Gene3D" id="3.90.180.10">
    <property type="entry name" value="Medium-chain alcohol dehydrogenases, catalytic domain"/>
    <property type="match status" value="1"/>
</dbReference>
<dbReference type="EMBL" id="CAFAAB010000025">
    <property type="protein sequence ID" value="CAB4778361.1"/>
    <property type="molecule type" value="Genomic_DNA"/>
</dbReference>
<dbReference type="GO" id="GO:0070402">
    <property type="term" value="F:NADPH binding"/>
    <property type="evidence" value="ECO:0007669"/>
    <property type="project" value="TreeGrafter"/>
</dbReference>
<dbReference type="InterPro" id="IPR011032">
    <property type="entry name" value="GroES-like_sf"/>
</dbReference>
<name>A0A6J6W088_9ZZZZ</name>
<organism evidence="4">
    <name type="scientific">freshwater metagenome</name>
    <dbReference type="NCBI Taxonomy" id="449393"/>
    <lineage>
        <taxon>unclassified sequences</taxon>
        <taxon>metagenomes</taxon>
        <taxon>ecological metagenomes</taxon>
    </lineage>
</organism>
<dbReference type="InterPro" id="IPR020843">
    <property type="entry name" value="ER"/>
</dbReference>
<keyword evidence="2" id="KW-0560">Oxidoreductase</keyword>
<dbReference type="Pfam" id="PF00107">
    <property type="entry name" value="ADH_zinc_N"/>
    <property type="match status" value="1"/>
</dbReference>
<keyword evidence="1" id="KW-0521">NADP</keyword>
<evidence type="ECO:0000256" key="2">
    <source>
        <dbReference type="ARBA" id="ARBA00023002"/>
    </source>
</evidence>
<protein>
    <submittedName>
        <fullName evidence="4">Unannotated protein</fullName>
    </submittedName>
</protein>
<accession>A0A6J6W088</accession>